<dbReference type="InterPro" id="IPR018060">
    <property type="entry name" value="HTH_AraC"/>
</dbReference>
<feature type="transmembrane region" description="Helical" evidence="4">
    <location>
        <begin position="174"/>
        <end position="197"/>
    </location>
</feature>
<evidence type="ECO:0000313" key="6">
    <source>
        <dbReference type="EMBL" id="RXJ44293.1"/>
    </source>
</evidence>
<dbReference type="SUPFAM" id="SSF46689">
    <property type="entry name" value="Homeodomain-like"/>
    <property type="match status" value="1"/>
</dbReference>
<dbReference type="GO" id="GO:0043565">
    <property type="term" value="F:sequence-specific DNA binding"/>
    <property type="evidence" value="ECO:0007669"/>
    <property type="project" value="InterPro"/>
</dbReference>
<dbReference type="AlphaFoldDB" id="A0A4Q0XBH9"/>
<dbReference type="GO" id="GO:0003700">
    <property type="term" value="F:DNA-binding transcription factor activity"/>
    <property type="evidence" value="ECO:0007669"/>
    <property type="project" value="InterPro"/>
</dbReference>
<dbReference type="PANTHER" id="PTHR43280">
    <property type="entry name" value="ARAC-FAMILY TRANSCRIPTIONAL REGULATOR"/>
    <property type="match status" value="1"/>
</dbReference>
<accession>A0A4Q0XBH9</accession>
<evidence type="ECO:0000256" key="2">
    <source>
        <dbReference type="ARBA" id="ARBA00023125"/>
    </source>
</evidence>
<feature type="transmembrane region" description="Helical" evidence="4">
    <location>
        <begin position="60"/>
        <end position="81"/>
    </location>
</feature>
<keyword evidence="4" id="KW-0812">Transmembrane</keyword>
<protein>
    <submittedName>
        <fullName evidence="6">AraC family transcriptional regulator</fullName>
    </submittedName>
</protein>
<dbReference type="PANTHER" id="PTHR43280:SF29">
    <property type="entry name" value="ARAC-FAMILY TRANSCRIPTIONAL REGULATOR"/>
    <property type="match status" value="1"/>
</dbReference>
<dbReference type="SMART" id="SM00342">
    <property type="entry name" value="HTH_ARAC"/>
    <property type="match status" value="1"/>
</dbReference>
<dbReference type="PROSITE" id="PS01124">
    <property type="entry name" value="HTH_ARAC_FAMILY_2"/>
    <property type="match status" value="1"/>
</dbReference>
<comment type="caution">
    <text evidence="6">The sequence shown here is derived from an EMBL/GenBank/DDBJ whole genome shotgun (WGS) entry which is preliminary data.</text>
</comment>
<feature type="transmembrane region" description="Helical" evidence="4">
    <location>
        <begin position="203"/>
        <end position="229"/>
    </location>
</feature>
<keyword evidence="4" id="KW-1133">Transmembrane helix</keyword>
<dbReference type="Pfam" id="PF12833">
    <property type="entry name" value="HTH_18"/>
    <property type="match status" value="1"/>
</dbReference>
<dbReference type="RefSeq" id="WP_129019009.1">
    <property type="nucleotide sequence ID" value="NZ_SDDZ01000020.1"/>
</dbReference>
<feature type="transmembrane region" description="Helical" evidence="4">
    <location>
        <begin position="133"/>
        <end position="153"/>
    </location>
</feature>
<proteinExistence type="predicted"/>
<dbReference type="InterPro" id="IPR018062">
    <property type="entry name" value="HTH_AraC-typ_CS"/>
</dbReference>
<dbReference type="Gene3D" id="1.10.10.60">
    <property type="entry name" value="Homeodomain-like"/>
    <property type="match status" value="2"/>
</dbReference>
<evidence type="ECO:0000259" key="5">
    <source>
        <dbReference type="PROSITE" id="PS01124"/>
    </source>
</evidence>
<dbReference type="OrthoDB" id="9779074at2"/>
<keyword evidence="3" id="KW-0804">Transcription</keyword>
<dbReference type="InterPro" id="IPR009057">
    <property type="entry name" value="Homeodomain-like_sf"/>
</dbReference>
<name>A0A4Q0XBH9_9FLAO</name>
<evidence type="ECO:0000256" key="4">
    <source>
        <dbReference type="SAM" id="Phobius"/>
    </source>
</evidence>
<sequence length="373" mass="43007">MKYILVIASFNAFFFLLLLLQKKPKLLHDRIFSFWLLYLGGITGIYAFTMESFFQTPLMSSGIIALFLLHGPFLYLYVSTITFNQIQFKTKNLWHFVPFAAFILYLLIASSFPSYSARIRIDHVTEGTTQPPILFLFFLAITALSGPVYFVLAQKQFHKTKKSILNFSSKDIELDWLGKLIPVFGILWTALIVTAIIHHIFHVFSMSFCINGLMLSLSAFIILIGYFGLKQIGIFISDTDEEPNEPLIETPNATSKLVDVELEQCFCKIDDYFKAERPYLQPDLTLPKLAESLNVPHHHLSQVINDVYGQNFFDFINKYRVEEVKNKIVDPKFHNYSLLGIAFESGFNSKSAFNRVFKKFTRKTPSEFRDSQK</sequence>
<reference evidence="6 7" key="1">
    <citation type="submission" date="2019-01" db="EMBL/GenBank/DDBJ databases">
        <title>Genome sequence of the Antarctic species Gelidibacter gilvus ACAM 158(T).</title>
        <authorList>
            <person name="Bowman J.P."/>
        </authorList>
    </citation>
    <scope>NUCLEOTIDE SEQUENCE [LARGE SCALE GENOMIC DNA]</scope>
    <source>
        <strain evidence="6 7">IC158</strain>
    </source>
</reference>
<keyword evidence="4" id="KW-0472">Membrane</keyword>
<feature type="domain" description="HTH araC/xylS-type" evidence="5">
    <location>
        <begin position="270"/>
        <end position="371"/>
    </location>
</feature>
<organism evidence="6 7">
    <name type="scientific">Gelidibacter gilvus</name>
    <dbReference type="NCBI Taxonomy" id="59602"/>
    <lineage>
        <taxon>Bacteria</taxon>
        <taxon>Pseudomonadati</taxon>
        <taxon>Bacteroidota</taxon>
        <taxon>Flavobacteriia</taxon>
        <taxon>Flavobacteriales</taxon>
        <taxon>Flavobacteriaceae</taxon>
        <taxon>Gelidibacter</taxon>
    </lineage>
</organism>
<dbReference type="Proteomes" id="UP000289792">
    <property type="component" value="Unassembled WGS sequence"/>
</dbReference>
<feature type="transmembrane region" description="Helical" evidence="4">
    <location>
        <begin position="6"/>
        <end position="22"/>
    </location>
</feature>
<feature type="transmembrane region" description="Helical" evidence="4">
    <location>
        <begin position="34"/>
        <end position="54"/>
    </location>
</feature>
<dbReference type="PROSITE" id="PS00041">
    <property type="entry name" value="HTH_ARAC_FAMILY_1"/>
    <property type="match status" value="1"/>
</dbReference>
<evidence type="ECO:0000313" key="7">
    <source>
        <dbReference type="Proteomes" id="UP000289792"/>
    </source>
</evidence>
<keyword evidence="2" id="KW-0238">DNA-binding</keyword>
<feature type="transmembrane region" description="Helical" evidence="4">
    <location>
        <begin position="93"/>
        <end position="113"/>
    </location>
</feature>
<evidence type="ECO:0000256" key="3">
    <source>
        <dbReference type="ARBA" id="ARBA00023163"/>
    </source>
</evidence>
<dbReference type="EMBL" id="SDDZ01000020">
    <property type="protein sequence ID" value="RXJ44293.1"/>
    <property type="molecule type" value="Genomic_DNA"/>
</dbReference>
<keyword evidence="7" id="KW-1185">Reference proteome</keyword>
<keyword evidence="1" id="KW-0805">Transcription regulation</keyword>
<evidence type="ECO:0000256" key="1">
    <source>
        <dbReference type="ARBA" id="ARBA00023015"/>
    </source>
</evidence>
<gene>
    <name evidence="6" type="ORF">ESZ48_18595</name>
</gene>